<organism evidence="4 5">
    <name type="scientific">Nocardioides aurantiacus</name>
    <dbReference type="NCBI Taxonomy" id="86796"/>
    <lineage>
        <taxon>Bacteria</taxon>
        <taxon>Bacillati</taxon>
        <taxon>Actinomycetota</taxon>
        <taxon>Actinomycetes</taxon>
        <taxon>Propionibacteriales</taxon>
        <taxon>Nocardioidaceae</taxon>
        <taxon>Nocardioides</taxon>
    </lineage>
</organism>
<feature type="transmembrane region" description="Helical" evidence="2">
    <location>
        <begin position="291"/>
        <end position="312"/>
    </location>
</feature>
<accession>A0A3N2CQ01</accession>
<gene>
    <name evidence="4" type="ORF">EDD33_0426</name>
</gene>
<evidence type="ECO:0000256" key="2">
    <source>
        <dbReference type="SAM" id="Phobius"/>
    </source>
</evidence>
<reference evidence="4 5" key="1">
    <citation type="submission" date="2018-11" db="EMBL/GenBank/DDBJ databases">
        <title>Sequencing the genomes of 1000 actinobacteria strains.</title>
        <authorList>
            <person name="Klenk H.-P."/>
        </authorList>
    </citation>
    <scope>NUCLEOTIDE SEQUENCE [LARGE SCALE GENOMIC DNA]</scope>
    <source>
        <strain evidence="4 5">DSM 12652</strain>
    </source>
</reference>
<feature type="region of interest" description="Disordered" evidence="1">
    <location>
        <begin position="10"/>
        <end position="32"/>
    </location>
</feature>
<feature type="transmembrane region" description="Helical" evidence="2">
    <location>
        <begin position="170"/>
        <end position="185"/>
    </location>
</feature>
<keyword evidence="2" id="KW-1133">Transmembrane helix</keyword>
<dbReference type="InterPro" id="IPR002656">
    <property type="entry name" value="Acyl_transf_3_dom"/>
</dbReference>
<keyword evidence="2" id="KW-0472">Membrane</keyword>
<dbReference type="PANTHER" id="PTHR37312">
    <property type="entry name" value="MEMBRANE-BOUND ACYLTRANSFERASE YKRP-RELATED"/>
    <property type="match status" value="1"/>
</dbReference>
<dbReference type="EMBL" id="RKHO01000001">
    <property type="protein sequence ID" value="ROR89597.1"/>
    <property type="molecule type" value="Genomic_DNA"/>
</dbReference>
<name>A0A3N2CQ01_9ACTN</name>
<evidence type="ECO:0000313" key="4">
    <source>
        <dbReference type="EMBL" id="ROR89597.1"/>
    </source>
</evidence>
<feature type="transmembrane region" description="Helical" evidence="2">
    <location>
        <begin position="263"/>
        <end position="284"/>
    </location>
</feature>
<feature type="transmembrane region" description="Helical" evidence="2">
    <location>
        <begin position="42"/>
        <end position="60"/>
    </location>
</feature>
<dbReference type="GO" id="GO:0016747">
    <property type="term" value="F:acyltransferase activity, transferring groups other than amino-acyl groups"/>
    <property type="evidence" value="ECO:0007669"/>
    <property type="project" value="InterPro"/>
</dbReference>
<dbReference type="PANTHER" id="PTHR37312:SF1">
    <property type="entry name" value="MEMBRANE-BOUND ACYLTRANSFERASE YKRP-RELATED"/>
    <property type="match status" value="1"/>
</dbReference>
<evidence type="ECO:0000313" key="5">
    <source>
        <dbReference type="Proteomes" id="UP000281738"/>
    </source>
</evidence>
<feature type="transmembrane region" description="Helical" evidence="2">
    <location>
        <begin position="75"/>
        <end position="95"/>
    </location>
</feature>
<evidence type="ECO:0000256" key="1">
    <source>
        <dbReference type="SAM" id="MobiDB-lite"/>
    </source>
</evidence>
<keyword evidence="4" id="KW-0808">Transferase</keyword>
<dbReference type="Proteomes" id="UP000281738">
    <property type="component" value="Unassembled WGS sequence"/>
</dbReference>
<feature type="transmembrane region" description="Helical" evidence="2">
    <location>
        <begin position="107"/>
        <end position="127"/>
    </location>
</feature>
<dbReference type="AlphaFoldDB" id="A0A3N2CQ01"/>
<sequence>MGPSCTRYRRAVHDAGAQTQTRPTPPPAATKQRDPWFDNAKMLLVVLVVVGHAWTLLPLFDGDAGSDTARFYDGWVYHFLYAWHIPAFVVVTGYLSRSFTWTRARIWSLVTTVAVPYVIFEGLLVWFRHEFGGVEFERIWANPHWPMWYLSALFFWRLSVPLFQRLPAKVVVATAISLAAGLFATDVLDNARILGLLPFFVLGLKMHEGHWNLLRTRRARWYGVAVLLLMAVAARWAGGLLETEWFYYRTRYDALDPDNVRALVIRMSMLLSGLVGAFAFFAVVPRTRTWFSALGGATLVVYLYHGFVVLGAEFLGYKGWAADHWPLSLLLTTVVAVGLAVLLAWRPVSSRLNVLVDPVGSWQRARRRRRDRDPSSV</sequence>
<dbReference type="OrthoDB" id="6623990at2"/>
<keyword evidence="2" id="KW-0812">Transmembrane</keyword>
<dbReference type="InterPro" id="IPR052734">
    <property type="entry name" value="Nod_factor_acetyltransferase"/>
</dbReference>
<dbReference type="Pfam" id="PF01757">
    <property type="entry name" value="Acyl_transf_3"/>
    <property type="match status" value="1"/>
</dbReference>
<proteinExistence type="predicted"/>
<feature type="domain" description="Acyltransferase 3" evidence="3">
    <location>
        <begin position="35"/>
        <end position="345"/>
    </location>
</feature>
<evidence type="ECO:0000259" key="3">
    <source>
        <dbReference type="Pfam" id="PF01757"/>
    </source>
</evidence>
<feature type="transmembrane region" description="Helical" evidence="2">
    <location>
        <begin position="219"/>
        <end position="238"/>
    </location>
</feature>
<feature type="transmembrane region" description="Helical" evidence="2">
    <location>
        <begin position="324"/>
        <end position="345"/>
    </location>
</feature>
<comment type="caution">
    <text evidence="4">The sequence shown here is derived from an EMBL/GenBank/DDBJ whole genome shotgun (WGS) entry which is preliminary data.</text>
</comment>
<protein>
    <submittedName>
        <fullName evidence="4">Fucose 4-O-acetylase-like acetyltransferase</fullName>
    </submittedName>
</protein>
<keyword evidence="5" id="KW-1185">Reference proteome</keyword>